<dbReference type="EMBL" id="BGZL01000012">
    <property type="protein sequence ID" value="GBQ02732.1"/>
    <property type="molecule type" value="Genomic_DNA"/>
</dbReference>
<feature type="compositionally biased region" description="Basic and acidic residues" evidence="1">
    <location>
        <begin position="1"/>
        <end position="21"/>
    </location>
</feature>
<sequence length="81" mass="8963">MDTHENPRAHPRLWEPGETARDAATGRVGRVMGHVGPRYRLRPLNGGKEWEAEPDDMLPAMQSDALSDAVAEANARTRRGC</sequence>
<dbReference type="RefSeq" id="WP_245991415.1">
    <property type="nucleotide sequence ID" value="NZ_BGZL01000012.1"/>
</dbReference>
<organism evidence="2 3">
    <name type="scientific">Streptomyces spongiicola</name>
    <dbReference type="NCBI Taxonomy" id="1690221"/>
    <lineage>
        <taxon>Bacteria</taxon>
        <taxon>Bacillati</taxon>
        <taxon>Actinomycetota</taxon>
        <taxon>Actinomycetes</taxon>
        <taxon>Kitasatosporales</taxon>
        <taxon>Streptomycetaceae</taxon>
        <taxon>Streptomyces</taxon>
    </lineage>
</organism>
<evidence type="ECO:0000313" key="2">
    <source>
        <dbReference type="EMBL" id="GBQ02732.1"/>
    </source>
</evidence>
<protein>
    <recommendedName>
        <fullName evidence="4">DUF1918 domain-containing protein</fullName>
    </recommendedName>
</protein>
<reference evidence="2 3" key="1">
    <citation type="submission" date="2018-07" db="EMBL/GenBank/DDBJ databases">
        <title>Whole Genome Shotgun Sequence of Streptomyces spongiicola strain 531S.</title>
        <authorList>
            <person name="Dohra H."/>
            <person name="Kodani S."/>
        </authorList>
    </citation>
    <scope>NUCLEOTIDE SEQUENCE [LARGE SCALE GENOMIC DNA]</scope>
    <source>
        <strain evidence="2 3">531S</strain>
    </source>
</reference>
<feature type="region of interest" description="Disordered" evidence="1">
    <location>
        <begin position="1"/>
        <end position="27"/>
    </location>
</feature>
<gene>
    <name evidence="2" type="ORF">SSP531S_41960</name>
</gene>
<evidence type="ECO:0008006" key="4">
    <source>
        <dbReference type="Google" id="ProtNLM"/>
    </source>
</evidence>
<name>A0A388T3H0_9ACTN</name>
<dbReference type="Proteomes" id="UP000265354">
    <property type="component" value="Unassembled WGS sequence"/>
</dbReference>
<dbReference type="AlphaFoldDB" id="A0A388T3H0"/>
<accession>A0A388T3H0</accession>
<evidence type="ECO:0000256" key="1">
    <source>
        <dbReference type="SAM" id="MobiDB-lite"/>
    </source>
</evidence>
<proteinExistence type="predicted"/>
<comment type="caution">
    <text evidence="2">The sequence shown here is derived from an EMBL/GenBank/DDBJ whole genome shotgun (WGS) entry which is preliminary data.</text>
</comment>
<evidence type="ECO:0000313" key="3">
    <source>
        <dbReference type="Proteomes" id="UP000265354"/>
    </source>
</evidence>